<sequence>MSSCHTPQRHLKQFTEISMAASDPERLVTDDNFPPGTVRLLSGPSTLILVPEPTTDPNDPLVCPKSS</sequence>
<dbReference type="VEuPathDB" id="FungiDB:CH63R_12470"/>
<reference evidence="2" key="3">
    <citation type="submission" date="2016-02" db="EMBL/GenBank/DDBJ databases">
        <title>Resequencing and annotation of the Colletotrichum higginsianum genome.</title>
        <authorList>
            <person name="O'Connell R."/>
            <person name="Zambounis A."/>
            <person name="Thon M."/>
            <person name="Dallery J.-F."/>
        </authorList>
    </citation>
    <scope>NUCLEOTIDE SEQUENCE [LARGE SCALE GENOMIC DNA]</scope>
    <source>
        <strain evidence="2">IMI 349063</strain>
    </source>
</reference>
<dbReference type="EMBL" id="LTAN01000009">
    <property type="protein sequence ID" value="OBR03343.1"/>
    <property type="molecule type" value="Genomic_DNA"/>
</dbReference>
<accession>H1V9P4</accession>
<dbReference type="KEGG" id="chig:CH63R_12470"/>
<dbReference type="RefSeq" id="XP_018151861.1">
    <property type="nucleotide sequence ID" value="XM_018307444.1"/>
</dbReference>
<evidence type="ECO:0000313" key="3">
    <source>
        <dbReference type="Proteomes" id="UP000007174"/>
    </source>
</evidence>
<gene>
    <name evidence="1" type="ORF">CH063_08399</name>
    <name evidence="2" type="ORF">CH63R_12470</name>
</gene>
<dbReference type="AlphaFoldDB" id="H1V9P4"/>
<dbReference type="Proteomes" id="UP000092177">
    <property type="component" value="Chromosome 9"/>
</dbReference>
<name>H1V9P4_COLHI</name>
<reference evidence="1" key="1">
    <citation type="submission" date="2011-12" db="EMBL/GenBank/DDBJ databases">
        <title>The genome sequence of Colletotrichum higginsianum IMI 34906.</title>
        <authorList>
            <person name="Ma L.-J."/>
            <person name="O'Connell R."/>
            <person name="van Themaat E.V.L."/>
            <person name="Stueber K."/>
            <person name="Young S.K."/>
            <person name="Zeng Q."/>
            <person name="Gargeya S."/>
            <person name="Fitzgerald M."/>
            <person name="Haas B."/>
            <person name="Abouelleil A."/>
            <person name="Alvarado L."/>
            <person name="Arachchi H.M."/>
            <person name="Berlin A."/>
            <person name="Chapman S.B."/>
            <person name="Gearin G."/>
            <person name="Goldberg J."/>
            <person name="Griggs A."/>
            <person name="Gujja S."/>
            <person name="Hansen M."/>
            <person name="Heiman D."/>
            <person name="Howarth C."/>
            <person name="Larimer J."/>
            <person name="Lui A."/>
            <person name="MacDonald P.J.P."/>
            <person name="McCowen C."/>
            <person name="Montmayeur A."/>
            <person name="Murphy C."/>
            <person name="Neiman D."/>
            <person name="Pearson M."/>
            <person name="Priest M."/>
            <person name="Roberts A."/>
            <person name="Saif S."/>
            <person name="Shea T."/>
            <person name="Sisk P."/>
            <person name="Stolte C."/>
            <person name="Sykes S."/>
            <person name="Wortman J."/>
            <person name="Nusbaum C."/>
            <person name="Birren B."/>
        </authorList>
    </citation>
    <scope>NUCLEOTIDE SEQUENCE [LARGE SCALE GENOMIC DNA]</scope>
    <source>
        <strain evidence="1">IMI 349063</strain>
    </source>
</reference>
<proteinExistence type="predicted"/>
<reference evidence="3" key="2">
    <citation type="journal article" date="2012" name="Nat. Genet.">
        <title>Lifestyle transitions in plant pathogenic Colletotrichum fungi deciphered by genome and transcriptome analyses.</title>
        <authorList>
            <person name="O'Connell R.J."/>
            <person name="Thon M.R."/>
            <person name="Hacquard S."/>
            <person name="Amyotte S.G."/>
            <person name="Kleemann J."/>
            <person name="Torres M.F."/>
            <person name="Damm U."/>
            <person name="Buiate E.A."/>
            <person name="Epstein L."/>
            <person name="Alkan N."/>
            <person name="Altmueller J."/>
            <person name="Alvarado-Balderrama L."/>
            <person name="Bauser C.A."/>
            <person name="Becker C."/>
            <person name="Birren B.W."/>
            <person name="Chen Z."/>
            <person name="Choi J."/>
            <person name="Crouch J.A."/>
            <person name="Duvick J.P."/>
            <person name="Farman M.A."/>
            <person name="Gan P."/>
            <person name="Heiman D."/>
            <person name="Henrissat B."/>
            <person name="Howard R.J."/>
            <person name="Kabbage M."/>
            <person name="Koch C."/>
            <person name="Kracher B."/>
            <person name="Kubo Y."/>
            <person name="Law A.D."/>
            <person name="Lebrun M.-H."/>
            <person name="Lee Y.-H."/>
            <person name="Miyara I."/>
            <person name="Moore N."/>
            <person name="Neumann U."/>
            <person name="Nordstroem K."/>
            <person name="Panaccione D.G."/>
            <person name="Panstruga R."/>
            <person name="Place M."/>
            <person name="Proctor R.H."/>
            <person name="Prusky D."/>
            <person name="Rech G."/>
            <person name="Reinhardt R."/>
            <person name="Rollins J.A."/>
            <person name="Rounsley S."/>
            <person name="Schardl C.L."/>
            <person name="Schwartz D.C."/>
            <person name="Shenoy N."/>
            <person name="Shirasu K."/>
            <person name="Sikhakolli U.R."/>
            <person name="Stueber K."/>
            <person name="Sukno S.A."/>
            <person name="Sweigard J.A."/>
            <person name="Takano Y."/>
            <person name="Takahara H."/>
            <person name="Trail F."/>
            <person name="van der Does H.C."/>
            <person name="Voll L.M."/>
            <person name="Will I."/>
            <person name="Young S."/>
            <person name="Zeng Q."/>
            <person name="Zhang J."/>
            <person name="Zhou S."/>
            <person name="Dickman M.B."/>
            <person name="Schulze-Lefert P."/>
            <person name="Ver Loren van Themaat E."/>
            <person name="Ma L.-J."/>
            <person name="Vaillancourt L.J."/>
        </authorList>
    </citation>
    <scope>NUCLEOTIDE SEQUENCE [LARGE SCALE GENOMIC DNA]</scope>
    <source>
        <strain evidence="3">IMI 349063</strain>
    </source>
</reference>
<evidence type="ECO:0000313" key="1">
    <source>
        <dbReference type="EMBL" id="CCF36947.1"/>
    </source>
</evidence>
<keyword evidence="4" id="KW-1185">Reference proteome</keyword>
<dbReference type="GeneID" id="28871551"/>
<dbReference type="Proteomes" id="UP000007174">
    <property type="component" value="Unassembled WGS sequence"/>
</dbReference>
<evidence type="ECO:0000313" key="4">
    <source>
        <dbReference type="Proteomes" id="UP000092177"/>
    </source>
</evidence>
<dbReference type="EMBL" id="CACQ02002227">
    <property type="protein sequence ID" value="CCF36947.1"/>
    <property type="molecule type" value="Genomic_DNA"/>
</dbReference>
<protein>
    <submittedName>
        <fullName evidence="2">Major facilitator superfamily transporter</fullName>
    </submittedName>
</protein>
<dbReference type="HOGENOM" id="CLU_2812199_0_0_1"/>
<reference evidence="4" key="4">
    <citation type="journal article" date="2017" name="BMC Genomics">
        <title>Gapless genome assembly of Colletotrichum higginsianum reveals chromosome structure and association of transposable elements with secondary metabolite gene clusters.</title>
        <authorList>
            <person name="Dallery J.-F."/>
            <person name="Lapalu N."/>
            <person name="Zampounis A."/>
            <person name="Pigne S."/>
            <person name="Luyten I."/>
            <person name="Amselem J."/>
            <person name="Wittenberg A.H.J."/>
            <person name="Zhou S."/>
            <person name="de Queiroz M.V."/>
            <person name="Robin G.P."/>
            <person name="Auger A."/>
            <person name="Hainaut M."/>
            <person name="Henrissat B."/>
            <person name="Kim K.-T."/>
            <person name="Lee Y.-H."/>
            <person name="Lespinet O."/>
            <person name="Schwartz D.C."/>
            <person name="Thon M.R."/>
            <person name="O'Connell R.J."/>
        </authorList>
    </citation>
    <scope>NUCLEOTIDE SEQUENCE [LARGE SCALE GENOMIC DNA]</scope>
    <source>
        <strain evidence="4">IMI 349063</strain>
    </source>
</reference>
<organism evidence="1 3">
    <name type="scientific">Colletotrichum higginsianum (strain IMI 349063)</name>
    <name type="common">Crucifer anthracnose fungus</name>
    <dbReference type="NCBI Taxonomy" id="759273"/>
    <lineage>
        <taxon>Eukaryota</taxon>
        <taxon>Fungi</taxon>
        <taxon>Dikarya</taxon>
        <taxon>Ascomycota</taxon>
        <taxon>Pezizomycotina</taxon>
        <taxon>Sordariomycetes</taxon>
        <taxon>Hypocreomycetidae</taxon>
        <taxon>Glomerellales</taxon>
        <taxon>Glomerellaceae</taxon>
        <taxon>Colletotrichum</taxon>
        <taxon>Colletotrichum destructivum species complex</taxon>
    </lineage>
</organism>
<evidence type="ECO:0000313" key="2">
    <source>
        <dbReference type="EMBL" id="OBR03343.1"/>
    </source>
</evidence>